<evidence type="ECO:0000256" key="6">
    <source>
        <dbReference type="SAM" id="Phobius"/>
    </source>
</evidence>
<keyword evidence="2" id="KW-1003">Cell membrane</keyword>
<comment type="subcellular location">
    <subcellularLocation>
        <location evidence="1">Cell membrane</location>
    </subcellularLocation>
</comment>
<evidence type="ECO:0000313" key="9">
    <source>
        <dbReference type="Proteomes" id="UP000714817"/>
    </source>
</evidence>
<evidence type="ECO:0000256" key="1">
    <source>
        <dbReference type="ARBA" id="ARBA00004236"/>
    </source>
</evidence>
<reference evidence="8" key="2">
    <citation type="journal article" date="2021" name="Microbiome">
        <title>Successional dynamics and alternative stable states in a saline activated sludge microbial community over 9 years.</title>
        <authorList>
            <person name="Wang Y."/>
            <person name="Ye J."/>
            <person name="Ju F."/>
            <person name="Liu L."/>
            <person name="Boyd J.A."/>
            <person name="Deng Y."/>
            <person name="Parks D.H."/>
            <person name="Jiang X."/>
            <person name="Yin X."/>
            <person name="Woodcroft B.J."/>
            <person name="Tyson G.W."/>
            <person name="Hugenholtz P."/>
            <person name="Polz M.F."/>
            <person name="Zhang T."/>
        </authorList>
    </citation>
    <scope>NUCLEOTIDE SEQUENCE</scope>
    <source>
        <strain evidence="8">HKST-UBA80</strain>
    </source>
</reference>
<reference evidence="8" key="1">
    <citation type="submission" date="2020-04" db="EMBL/GenBank/DDBJ databases">
        <authorList>
            <person name="Zhang T."/>
        </authorList>
    </citation>
    <scope>NUCLEOTIDE SEQUENCE</scope>
    <source>
        <strain evidence="8">HKST-UBA80</strain>
    </source>
</reference>
<feature type="transmembrane region" description="Helical" evidence="6">
    <location>
        <begin position="429"/>
        <end position="449"/>
    </location>
</feature>
<feature type="transmembrane region" description="Helical" evidence="6">
    <location>
        <begin position="366"/>
        <end position="384"/>
    </location>
</feature>
<evidence type="ECO:0000313" key="8">
    <source>
        <dbReference type="EMBL" id="MCA9302237.1"/>
    </source>
</evidence>
<comment type="caution">
    <text evidence="8">The sequence shown here is derived from an EMBL/GenBank/DDBJ whole genome shotgun (WGS) entry which is preliminary data.</text>
</comment>
<keyword evidence="6" id="KW-0812">Transmembrane</keyword>
<evidence type="ECO:0000256" key="3">
    <source>
        <dbReference type="ARBA" id="ARBA00022676"/>
    </source>
</evidence>
<keyword evidence="6" id="KW-1133">Transmembrane helix</keyword>
<gene>
    <name evidence="8" type="ORF">KDA10_02665</name>
</gene>
<name>A0A955IWN1_UNCKA</name>
<feature type="transmembrane region" description="Helical" evidence="6">
    <location>
        <begin position="294"/>
        <end position="313"/>
    </location>
</feature>
<proteinExistence type="predicted"/>
<dbReference type="PANTHER" id="PTHR43646:SF2">
    <property type="entry name" value="GLYCOSYLTRANSFERASE 2-LIKE DOMAIN-CONTAINING PROTEIN"/>
    <property type="match status" value="1"/>
</dbReference>
<dbReference type="Proteomes" id="UP000714817">
    <property type="component" value="Unassembled WGS sequence"/>
</dbReference>
<feature type="transmembrane region" description="Helical" evidence="6">
    <location>
        <begin position="461"/>
        <end position="489"/>
    </location>
</feature>
<dbReference type="InterPro" id="IPR007354">
    <property type="entry name" value="CruF-like"/>
</dbReference>
<dbReference type="SUPFAM" id="SSF53448">
    <property type="entry name" value="Nucleotide-diphospho-sugar transferases"/>
    <property type="match status" value="1"/>
</dbReference>
<keyword evidence="5 6" id="KW-0472">Membrane</keyword>
<dbReference type="GO" id="GO:0005886">
    <property type="term" value="C:plasma membrane"/>
    <property type="evidence" value="ECO:0007669"/>
    <property type="project" value="UniProtKB-SubCell"/>
</dbReference>
<dbReference type="Pfam" id="PF04240">
    <property type="entry name" value="Caroten_synth"/>
    <property type="match status" value="1"/>
</dbReference>
<dbReference type="AlphaFoldDB" id="A0A955IWN1"/>
<evidence type="ECO:0000256" key="4">
    <source>
        <dbReference type="ARBA" id="ARBA00022679"/>
    </source>
</evidence>
<evidence type="ECO:0000259" key="7">
    <source>
        <dbReference type="Pfam" id="PF00535"/>
    </source>
</evidence>
<protein>
    <submittedName>
        <fullName evidence="8">Carotenoid biosynthesis protein</fullName>
    </submittedName>
</protein>
<sequence length="498" mass="56847">MISFIIPAYNEEEYLPHCINSIRETCANIEEPYEIIVVNNCSTDKTAQIALSLNCKVFFQAERGIAKTRNLGAKNALGDKIIFIDADSILNIKILQTSLSKLKQEKVCVSSITSFAEYPGALTRLVWFYNLLSRIFSLGVGQYIAIKKEAFEKVNGFDDNYYAFEEIDLLRRLKKQYGRQSVEVLWIPVESSNRKFTKESNNDILKFITQLIAAINGRPVGKNKSELSFWYKDESNEQKTQEGFEKKSKIKNALKSDATKNVWEKSNPATIFIATLLFFDVLFDLLNIEFSQSINGVVIFIIFAAAVTTSINFSQINNEKERNQQNTKILQKLFLLGALLLLVEAVGQKTGLPFGQYTYNYEMREFGLFGVPLFIPLAWLFIILSAKSFFSDKFNAAILIILIDLILEKFAEIKQLWIWNNPTVFTAPVLNYLSWFVISVIGLGFLQNIKLNVKSTQKTLILLLAYFAIILGMRMQIQFVSAVLLFTMLSIKLKNHDR</sequence>
<keyword evidence="4" id="KW-0808">Transferase</keyword>
<evidence type="ECO:0000256" key="2">
    <source>
        <dbReference type="ARBA" id="ARBA00022475"/>
    </source>
</evidence>
<accession>A0A955IWN1</accession>
<dbReference type="Gene3D" id="3.90.550.10">
    <property type="entry name" value="Spore Coat Polysaccharide Biosynthesis Protein SpsA, Chain A"/>
    <property type="match status" value="1"/>
</dbReference>
<organism evidence="8 9">
    <name type="scientific">candidate division WWE3 bacterium</name>
    <dbReference type="NCBI Taxonomy" id="2053526"/>
    <lineage>
        <taxon>Bacteria</taxon>
        <taxon>Katanobacteria</taxon>
    </lineage>
</organism>
<feature type="transmembrane region" description="Helical" evidence="6">
    <location>
        <begin position="333"/>
        <end position="354"/>
    </location>
</feature>
<evidence type="ECO:0000256" key="5">
    <source>
        <dbReference type="ARBA" id="ARBA00023136"/>
    </source>
</evidence>
<dbReference type="InterPro" id="IPR029044">
    <property type="entry name" value="Nucleotide-diphossugar_trans"/>
</dbReference>
<dbReference type="GO" id="GO:0016757">
    <property type="term" value="F:glycosyltransferase activity"/>
    <property type="evidence" value="ECO:0007669"/>
    <property type="project" value="UniProtKB-KW"/>
</dbReference>
<dbReference type="PANTHER" id="PTHR43646">
    <property type="entry name" value="GLYCOSYLTRANSFERASE"/>
    <property type="match status" value="1"/>
</dbReference>
<dbReference type="Pfam" id="PF00535">
    <property type="entry name" value="Glycos_transf_2"/>
    <property type="match status" value="1"/>
</dbReference>
<dbReference type="EMBL" id="JAGQNY010000009">
    <property type="protein sequence ID" value="MCA9302237.1"/>
    <property type="molecule type" value="Genomic_DNA"/>
</dbReference>
<feature type="domain" description="Glycosyltransferase 2-like" evidence="7">
    <location>
        <begin position="3"/>
        <end position="114"/>
    </location>
</feature>
<dbReference type="InterPro" id="IPR001173">
    <property type="entry name" value="Glyco_trans_2-like"/>
</dbReference>
<keyword evidence="3" id="KW-0328">Glycosyltransferase</keyword>
<feature type="transmembrane region" description="Helical" evidence="6">
    <location>
        <begin position="396"/>
        <end position="417"/>
    </location>
</feature>